<proteinExistence type="predicted"/>
<protein>
    <submittedName>
        <fullName evidence="1">Uncharacterized protein</fullName>
    </submittedName>
</protein>
<accession>A0A117N270</accession>
<evidence type="ECO:0000313" key="2">
    <source>
        <dbReference type="Proteomes" id="UP000053176"/>
    </source>
</evidence>
<dbReference type="AlphaFoldDB" id="A0A117N270"/>
<gene>
    <name evidence="1" type="ORF">AU467_32185</name>
</gene>
<dbReference type="Proteomes" id="UP000053176">
    <property type="component" value="Unassembled WGS sequence"/>
</dbReference>
<organism evidence="1 2">
    <name type="scientific">Rhizobium loti</name>
    <name type="common">Mesorhizobium loti</name>
    <dbReference type="NCBI Taxonomy" id="381"/>
    <lineage>
        <taxon>Bacteria</taxon>
        <taxon>Pseudomonadati</taxon>
        <taxon>Pseudomonadota</taxon>
        <taxon>Alphaproteobacteria</taxon>
        <taxon>Hyphomicrobiales</taxon>
        <taxon>Phyllobacteriaceae</taxon>
        <taxon>Mesorhizobium</taxon>
    </lineage>
</organism>
<dbReference type="SUPFAM" id="SSF51101">
    <property type="entry name" value="Mannose-binding lectins"/>
    <property type="match status" value="1"/>
</dbReference>
<dbReference type="EMBL" id="LPWA01000149">
    <property type="protein sequence ID" value="KUM23945.1"/>
    <property type="molecule type" value="Genomic_DNA"/>
</dbReference>
<dbReference type="InterPro" id="IPR036404">
    <property type="entry name" value="Jacalin-like_lectin_dom_sf"/>
</dbReference>
<name>A0A117N270_RHILI</name>
<evidence type="ECO:0000313" key="1">
    <source>
        <dbReference type="EMBL" id="KUM23945.1"/>
    </source>
</evidence>
<comment type="caution">
    <text evidence="1">The sequence shown here is derived from an EMBL/GenBank/DDBJ whole genome shotgun (WGS) entry which is preliminary data.</text>
</comment>
<dbReference type="Gene3D" id="2.100.10.30">
    <property type="entry name" value="Jacalin-like lectin domain"/>
    <property type="match status" value="1"/>
</dbReference>
<reference evidence="1 2" key="1">
    <citation type="submission" date="2015-12" db="EMBL/GenBank/DDBJ databases">
        <title>Draft genome sequence of Mesorhizobium sp. UFLA 01-765, a multitolerant efficient symbiont and plant-growth promoting strain isolated from Zn-mining soil using Leucaena leucocephala as a trap plant.</title>
        <authorList>
            <person name="Rangel W.M."/>
            <person name="Thijs S."/>
            <person name="Longatti S.M."/>
            <person name="Moreira F.M."/>
            <person name="Weyens N."/>
            <person name="Vangronsveld J."/>
            <person name="Van Hamme J.D."/>
            <person name="Bottos E.M."/>
            <person name="Rineau F."/>
        </authorList>
    </citation>
    <scope>NUCLEOTIDE SEQUENCE [LARGE SCALE GENOMIC DNA]</scope>
    <source>
        <strain evidence="1 2">UFLA 01-765</strain>
    </source>
</reference>
<sequence length="224" mass="23566">MATKECRTGAGGFRLLLLGIATLLGLGSPALAASGVREIAPIGASGTAAFNDVCKDGGYMIGVRVYLGDWVDYIEMVCSDYRPDLTWRPRFVSGYGGGGGSPTPKVGLCKDGWILTGLRMEFTKYRRQVRSIYGTCRAVASNTTGGGDWVVYPGTGAGFVDAPSITCHDGEAAAGLSGRYGDHVNALGLNCRKYPPKSTGPVASDQAPPRGLSRMLFCQAEAWP</sequence>
<dbReference type="OrthoDB" id="9794228at2"/>